<feature type="region of interest" description="Disordered" evidence="1">
    <location>
        <begin position="88"/>
        <end position="127"/>
    </location>
</feature>
<dbReference type="Proteomes" id="UP000292082">
    <property type="component" value="Unassembled WGS sequence"/>
</dbReference>
<proteinExistence type="predicted"/>
<dbReference type="Pfam" id="PF06999">
    <property type="entry name" value="Suc_Fer-like"/>
    <property type="match status" value="1"/>
</dbReference>
<protein>
    <submittedName>
        <fullName evidence="2">Sucraseferredoxin-like protein</fullName>
    </submittedName>
</protein>
<evidence type="ECO:0000313" key="2">
    <source>
        <dbReference type="EMBL" id="TBU64009.1"/>
    </source>
</evidence>
<feature type="compositionally biased region" description="Basic and acidic residues" evidence="1">
    <location>
        <begin position="94"/>
        <end position="116"/>
    </location>
</feature>
<evidence type="ECO:0000256" key="1">
    <source>
        <dbReference type="SAM" id="MobiDB-lite"/>
    </source>
</evidence>
<sequence length="367" mass="40327">MDQTKVQLQGADIPVSDVPCRACPDPCDEGERRSLRHDEYPKFDVDRETDMLGSVKPYGRQIVISTGKTDWVREVTDAAGTLAAHFSDVASGGGHKDKQKDKGKDKSKSKKAEDKSGNGPSVAGVFNANPSKLKRVTIINGSHRTVSEDHSKETVLVFPDWKVLTEVEPTRAGAEALYEHSVSPSLPLFAPPPPEKAGSLKSWILPYSCVILLCSHKRRDNRCALAAPKLEHSLTQALEREAWEVHHQVEDPSVSGPALEDDPTLAGITSDTERHEEVLRRLQRVDAAHAEHKRVLILFCSHIGGHKYAGNVIINTPRGVSVWYGRVTPHEVDAIVRETIIGGKVLPPLLRGGMNLSQPGRKSLNDW</sequence>
<dbReference type="AlphaFoldDB" id="A0A4Q9Q931"/>
<organism evidence="2 3">
    <name type="scientific">Dichomitus squalens</name>
    <dbReference type="NCBI Taxonomy" id="114155"/>
    <lineage>
        <taxon>Eukaryota</taxon>
        <taxon>Fungi</taxon>
        <taxon>Dikarya</taxon>
        <taxon>Basidiomycota</taxon>
        <taxon>Agaricomycotina</taxon>
        <taxon>Agaricomycetes</taxon>
        <taxon>Polyporales</taxon>
        <taxon>Polyporaceae</taxon>
        <taxon>Dichomitus</taxon>
    </lineage>
</organism>
<evidence type="ECO:0000313" key="3">
    <source>
        <dbReference type="Proteomes" id="UP000292082"/>
    </source>
</evidence>
<name>A0A4Q9Q931_9APHY</name>
<dbReference type="STRING" id="114155.A0A4Q9Q931"/>
<dbReference type="PANTHER" id="PTHR31902">
    <property type="entry name" value="ACTIN PATCHES DISTAL PROTEIN 1"/>
    <property type="match status" value="1"/>
</dbReference>
<dbReference type="InterPro" id="IPR009737">
    <property type="entry name" value="Aim32/Apd1-like"/>
</dbReference>
<dbReference type="EMBL" id="ML145087">
    <property type="protein sequence ID" value="TBU64009.1"/>
    <property type="molecule type" value="Genomic_DNA"/>
</dbReference>
<dbReference type="CDD" id="cd03062">
    <property type="entry name" value="TRX_Fd_Sucrase"/>
    <property type="match status" value="1"/>
</dbReference>
<dbReference type="InterPro" id="IPR036249">
    <property type="entry name" value="Thioredoxin-like_sf"/>
</dbReference>
<keyword evidence="3" id="KW-1185">Reference proteome</keyword>
<reference evidence="2 3" key="1">
    <citation type="submission" date="2019-01" db="EMBL/GenBank/DDBJ databases">
        <title>Draft genome sequences of three monokaryotic isolates of the white-rot basidiomycete fungus Dichomitus squalens.</title>
        <authorList>
            <consortium name="DOE Joint Genome Institute"/>
            <person name="Lopez S.C."/>
            <person name="Andreopoulos B."/>
            <person name="Pangilinan J."/>
            <person name="Lipzen A."/>
            <person name="Riley R."/>
            <person name="Ahrendt S."/>
            <person name="Ng V."/>
            <person name="Barry K."/>
            <person name="Daum C."/>
            <person name="Grigoriev I.V."/>
            <person name="Hilden K.S."/>
            <person name="Makela M.R."/>
            <person name="de Vries R.P."/>
        </authorList>
    </citation>
    <scope>NUCLEOTIDE SEQUENCE [LARGE SCALE GENOMIC DNA]</scope>
    <source>
        <strain evidence="2 3">CBS 464.89</strain>
    </source>
</reference>
<dbReference type="PANTHER" id="PTHR31902:SF14">
    <property type="entry name" value="ACTIN PATCHES DISTAL PROTEIN 1"/>
    <property type="match status" value="1"/>
</dbReference>
<dbReference type="Gene3D" id="3.40.30.10">
    <property type="entry name" value="Glutaredoxin"/>
    <property type="match status" value="1"/>
</dbReference>
<accession>A0A4Q9Q931</accession>
<gene>
    <name evidence="2" type="ORF">BD310DRAFT_840162</name>
</gene>
<dbReference type="SUPFAM" id="SSF52833">
    <property type="entry name" value="Thioredoxin-like"/>
    <property type="match status" value="1"/>
</dbReference>